<gene>
    <name evidence="1" type="ORF">RJ641_018591</name>
</gene>
<sequence length="96" mass="10478">MWGLLSEKTDVYSYGVAIPEIVKERAMPRITTTISPSPSLRPEMSKVLFAARPMISVDSNDKAMPPGDFQTYTDFSSTSTEVISTSSTSNVGIKAR</sequence>
<keyword evidence="2" id="KW-1185">Reference proteome</keyword>
<proteinExistence type="predicted"/>
<dbReference type="Proteomes" id="UP001370490">
    <property type="component" value="Unassembled WGS sequence"/>
</dbReference>
<name>A0AAN8ULR9_9MAGN</name>
<dbReference type="EMBL" id="JBAMMX010000023">
    <property type="protein sequence ID" value="KAK6917840.1"/>
    <property type="molecule type" value="Genomic_DNA"/>
</dbReference>
<dbReference type="AlphaFoldDB" id="A0AAN8ULR9"/>
<evidence type="ECO:0000313" key="2">
    <source>
        <dbReference type="Proteomes" id="UP001370490"/>
    </source>
</evidence>
<organism evidence="1 2">
    <name type="scientific">Dillenia turbinata</name>
    <dbReference type="NCBI Taxonomy" id="194707"/>
    <lineage>
        <taxon>Eukaryota</taxon>
        <taxon>Viridiplantae</taxon>
        <taxon>Streptophyta</taxon>
        <taxon>Embryophyta</taxon>
        <taxon>Tracheophyta</taxon>
        <taxon>Spermatophyta</taxon>
        <taxon>Magnoliopsida</taxon>
        <taxon>eudicotyledons</taxon>
        <taxon>Gunneridae</taxon>
        <taxon>Pentapetalae</taxon>
        <taxon>Dilleniales</taxon>
        <taxon>Dilleniaceae</taxon>
        <taxon>Dillenia</taxon>
    </lineage>
</organism>
<accession>A0AAN8ULR9</accession>
<evidence type="ECO:0000313" key="1">
    <source>
        <dbReference type="EMBL" id="KAK6917840.1"/>
    </source>
</evidence>
<comment type="caution">
    <text evidence="1">The sequence shown here is derived from an EMBL/GenBank/DDBJ whole genome shotgun (WGS) entry which is preliminary data.</text>
</comment>
<protein>
    <submittedName>
        <fullName evidence="1">Uncharacterized protein</fullName>
    </submittedName>
</protein>
<reference evidence="1 2" key="1">
    <citation type="submission" date="2023-12" db="EMBL/GenBank/DDBJ databases">
        <title>A high-quality genome assembly for Dillenia turbinata (Dilleniales).</title>
        <authorList>
            <person name="Chanderbali A."/>
        </authorList>
    </citation>
    <scope>NUCLEOTIDE SEQUENCE [LARGE SCALE GENOMIC DNA]</scope>
    <source>
        <strain evidence="1">LSX21</strain>
        <tissue evidence="1">Leaf</tissue>
    </source>
</reference>